<dbReference type="AlphaFoldDB" id="A0A4Y3HR61"/>
<dbReference type="InterPro" id="IPR036388">
    <property type="entry name" value="WH-like_DNA-bd_sf"/>
</dbReference>
<dbReference type="SUPFAM" id="SSF46785">
    <property type="entry name" value="Winged helix' DNA-binding domain"/>
    <property type="match status" value="1"/>
</dbReference>
<dbReference type="InterPro" id="IPR050389">
    <property type="entry name" value="LysR-type_TF"/>
</dbReference>
<gene>
    <name evidence="6" type="ORF">VIN01S_03210</name>
</gene>
<evidence type="ECO:0000313" key="7">
    <source>
        <dbReference type="Proteomes" id="UP000318717"/>
    </source>
</evidence>
<dbReference type="Pfam" id="PF03466">
    <property type="entry name" value="LysR_substrate"/>
    <property type="match status" value="1"/>
</dbReference>
<evidence type="ECO:0000313" key="6">
    <source>
        <dbReference type="EMBL" id="GEA49517.1"/>
    </source>
</evidence>
<protein>
    <submittedName>
        <fullName evidence="6">LysR family transcriptional regulator</fullName>
    </submittedName>
</protein>
<dbReference type="SUPFAM" id="SSF53850">
    <property type="entry name" value="Periplasmic binding protein-like II"/>
    <property type="match status" value="1"/>
</dbReference>
<name>A0A4Y3HR61_9VIBR</name>
<dbReference type="PANTHER" id="PTHR30118">
    <property type="entry name" value="HTH-TYPE TRANSCRIPTIONAL REGULATOR LEUO-RELATED"/>
    <property type="match status" value="1"/>
</dbReference>
<organism evidence="6 7">
    <name type="scientific">Vibrio inusitatus NBRC 102082</name>
    <dbReference type="NCBI Taxonomy" id="1219070"/>
    <lineage>
        <taxon>Bacteria</taxon>
        <taxon>Pseudomonadati</taxon>
        <taxon>Pseudomonadota</taxon>
        <taxon>Gammaproteobacteria</taxon>
        <taxon>Vibrionales</taxon>
        <taxon>Vibrionaceae</taxon>
        <taxon>Vibrio</taxon>
    </lineage>
</organism>
<reference evidence="6 7" key="1">
    <citation type="submission" date="2019-06" db="EMBL/GenBank/DDBJ databases">
        <title>Whole genome shotgun sequence of Vibrio inusitatus NBRC 102082.</title>
        <authorList>
            <person name="Hosoyama A."/>
            <person name="Uohara A."/>
            <person name="Ohji S."/>
            <person name="Ichikawa N."/>
        </authorList>
    </citation>
    <scope>NUCLEOTIDE SEQUENCE [LARGE SCALE GENOMIC DNA]</scope>
    <source>
        <strain evidence="6 7">NBRC 102082</strain>
    </source>
</reference>
<dbReference type="Gene3D" id="1.10.10.10">
    <property type="entry name" value="Winged helix-like DNA-binding domain superfamily/Winged helix DNA-binding domain"/>
    <property type="match status" value="1"/>
</dbReference>
<dbReference type="PANTHER" id="PTHR30118:SF15">
    <property type="entry name" value="TRANSCRIPTIONAL REGULATORY PROTEIN"/>
    <property type="match status" value="1"/>
</dbReference>
<keyword evidence="7" id="KW-1185">Reference proteome</keyword>
<dbReference type="Proteomes" id="UP000318717">
    <property type="component" value="Unassembled WGS sequence"/>
</dbReference>
<comment type="caution">
    <text evidence="6">The sequence shown here is derived from an EMBL/GenBank/DDBJ whole genome shotgun (WGS) entry which is preliminary data.</text>
</comment>
<dbReference type="InterPro" id="IPR036390">
    <property type="entry name" value="WH_DNA-bd_sf"/>
</dbReference>
<evidence type="ECO:0000259" key="5">
    <source>
        <dbReference type="PROSITE" id="PS50931"/>
    </source>
</evidence>
<feature type="domain" description="HTH lysR-type" evidence="5">
    <location>
        <begin position="28"/>
        <end position="69"/>
    </location>
</feature>
<dbReference type="Gene3D" id="3.40.190.10">
    <property type="entry name" value="Periplasmic binding protein-like II"/>
    <property type="match status" value="2"/>
</dbReference>
<keyword evidence="3" id="KW-0238">DNA-binding</keyword>
<dbReference type="Pfam" id="PF00126">
    <property type="entry name" value="HTH_1"/>
    <property type="match status" value="1"/>
</dbReference>
<dbReference type="RefSeq" id="WP_141343867.1">
    <property type="nucleotide sequence ID" value="NZ_BJLF01000001.1"/>
</dbReference>
<sequence>MNDKLIRTCMSNDMGMLIPLYILLQECHVTKAANRLNISQSSMSQYLSKIRKSFNDKILVRNGNEMVLTPAAEKILPELEVIFAAMDNIYHIKDFTPGEVKRKFVIAASDMNKHLSKRFVTWTSEHINQYEVELVPRTRHIFDELSNGQVDFIIGNFSEIPQHYHVRKLSRIRYRLYDSTSNPIINDLNNEISALAKKNFITLSGIGEAEKIAEKLFTTLNLKRNIAFAASTLDQVKDGIIDHDLLGFLPDVYSSCDGIYSVSESLTFEVDICLYWHPKMHNDPEHIWMREEIYKIAQVD</sequence>
<dbReference type="GO" id="GO:0003700">
    <property type="term" value="F:DNA-binding transcription factor activity"/>
    <property type="evidence" value="ECO:0007669"/>
    <property type="project" value="InterPro"/>
</dbReference>
<evidence type="ECO:0000256" key="3">
    <source>
        <dbReference type="ARBA" id="ARBA00023125"/>
    </source>
</evidence>
<proteinExistence type="inferred from homology"/>
<dbReference type="EMBL" id="BJLF01000001">
    <property type="protein sequence ID" value="GEA49517.1"/>
    <property type="molecule type" value="Genomic_DNA"/>
</dbReference>
<keyword evidence="2" id="KW-0805">Transcription regulation</keyword>
<dbReference type="InterPro" id="IPR005119">
    <property type="entry name" value="LysR_subst-bd"/>
</dbReference>
<dbReference type="InterPro" id="IPR000847">
    <property type="entry name" value="LysR_HTH_N"/>
</dbReference>
<evidence type="ECO:0000256" key="2">
    <source>
        <dbReference type="ARBA" id="ARBA00023015"/>
    </source>
</evidence>
<dbReference type="GO" id="GO:0003677">
    <property type="term" value="F:DNA binding"/>
    <property type="evidence" value="ECO:0007669"/>
    <property type="project" value="UniProtKB-KW"/>
</dbReference>
<evidence type="ECO:0000256" key="4">
    <source>
        <dbReference type="ARBA" id="ARBA00023163"/>
    </source>
</evidence>
<keyword evidence="4" id="KW-0804">Transcription</keyword>
<comment type="similarity">
    <text evidence="1">Belongs to the LysR transcriptional regulatory family.</text>
</comment>
<accession>A0A4Y3HR61</accession>
<dbReference type="OrthoDB" id="6621790at2"/>
<evidence type="ECO:0000256" key="1">
    <source>
        <dbReference type="ARBA" id="ARBA00009437"/>
    </source>
</evidence>
<dbReference type="PROSITE" id="PS50931">
    <property type="entry name" value="HTH_LYSR"/>
    <property type="match status" value="1"/>
</dbReference>